<dbReference type="EMBL" id="AP019309">
    <property type="protein sequence ID" value="BBH27678.1"/>
    <property type="molecule type" value="Genomic_DNA"/>
</dbReference>
<protein>
    <recommendedName>
        <fullName evidence="2">BIG2 domain-containing protein</fullName>
    </recommendedName>
</protein>
<feature type="domain" description="BIG2" evidence="2">
    <location>
        <begin position="487"/>
        <end position="569"/>
    </location>
</feature>
<dbReference type="Gene3D" id="2.60.40.1080">
    <property type="match status" value="3"/>
</dbReference>
<feature type="domain" description="BIG2" evidence="2">
    <location>
        <begin position="32"/>
        <end position="127"/>
    </location>
</feature>
<dbReference type="InterPro" id="IPR008964">
    <property type="entry name" value="Invasin/intimin_cell_adhesion"/>
</dbReference>
<feature type="compositionally biased region" description="Low complexity" evidence="1">
    <location>
        <begin position="127"/>
        <end position="136"/>
    </location>
</feature>
<dbReference type="Pfam" id="PF02368">
    <property type="entry name" value="Big_2"/>
    <property type="match status" value="2"/>
</dbReference>
<dbReference type="AlphaFoldDB" id="A0A3G9JT44"/>
<dbReference type="OrthoDB" id="9794671at2"/>
<dbReference type="InterPro" id="IPR003343">
    <property type="entry name" value="Big_2"/>
</dbReference>
<organism evidence="3 4">
    <name type="scientific">Intestinibaculum porci</name>
    <dbReference type="NCBI Taxonomy" id="2487118"/>
    <lineage>
        <taxon>Bacteria</taxon>
        <taxon>Bacillati</taxon>
        <taxon>Bacillota</taxon>
        <taxon>Erysipelotrichia</taxon>
        <taxon>Erysipelotrichales</taxon>
        <taxon>Erysipelotrichaceae</taxon>
        <taxon>Intestinibaculum</taxon>
    </lineage>
</organism>
<feature type="region of interest" description="Disordered" evidence="1">
    <location>
        <begin position="120"/>
        <end position="273"/>
    </location>
</feature>
<feature type="compositionally biased region" description="Low complexity" evidence="1">
    <location>
        <begin position="148"/>
        <end position="166"/>
    </location>
</feature>
<evidence type="ECO:0000313" key="3">
    <source>
        <dbReference type="EMBL" id="BBH27678.1"/>
    </source>
</evidence>
<reference evidence="3 4" key="1">
    <citation type="submission" date="2018-11" db="EMBL/GenBank/DDBJ databases">
        <title>Novel Erysipelotrichaceae bacterium isolated from small intestine of a swine.</title>
        <authorList>
            <person name="Kim J.S."/>
            <person name="Choe H."/>
            <person name="Lee Y.R."/>
            <person name="Kim K.M."/>
            <person name="Park D.S."/>
        </authorList>
    </citation>
    <scope>NUCLEOTIDE SEQUENCE [LARGE SCALE GENOMIC DNA]</scope>
    <source>
        <strain evidence="3 4">SG0102</strain>
    </source>
</reference>
<evidence type="ECO:0000313" key="4">
    <source>
        <dbReference type="Proteomes" id="UP000268059"/>
    </source>
</evidence>
<sequence>MNYKKLLAGVMTASMILSTGTAPSFAKAKKKAPVKITLNKKAMTIKKGKTFRLKLNGTKTIAKASVSNKKIVKLTPVKKKKKVVKNQWIVKGLKAGKTKVTVKAGKRKYVCKVTVIDKKTKKKTSVKKPTQSSSKTNDSTKQKSTTPNSHTAQANNTQTQEQSTASKPSDETAQKQAQNTVPTSSDETTQSANTQTQEQNTVSKPSEETAQKQTQNTVATPSHETTQSANTQTQVENTASTSSDETAQTSSSQPTDTKSEQTPQTPTKTDNTRIFFSDETLDAMAGDTSGIYGVTINVLSNTYSKSDVVFKSSNPEIATVDQTGKVTPKKQGSADIIASVGPHSATETIKVHDVTMTKPELPYKVNLYYTYNYNKIASTIEITDITEKDKSYGFNGYINETIDIKGKVTYVDKDVISFPNDDLSVGVFDENNKDASETFWKGDHSIFYKPEGSTFEFSTTRQLGQDKTYNLKFLPSSEYYYLTNKSDVDNTVLSKDYDGEFDAYTDCTVNIGMYYHFASTYYKRSDLTYSSSDESIATIDSYGNMTGKSVGKVDITVSVGSHKLVLHYFVHGWNAETPQTPFKVNMTGYKNPEPPATATTSVDNSLTVTHISFKHSYVSDKVIYKTMYIEGILDHETSKSDYYVIPLKIYDDSNHLLTGYSERVNPISDDGKTFKGSIGFGFTRDKNYRIEFGDSSAQTS</sequence>
<gene>
    <name evidence="3" type="ORF">SG0102_26120</name>
</gene>
<keyword evidence="4" id="KW-1185">Reference proteome</keyword>
<evidence type="ECO:0000256" key="1">
    <source>
        <dbReference type="SAM" id="MobiDB-lite"/>
    </source>
</evidence>
<feature type="compositionally biased region" description="Polar residues" evidence="1">
    <location>
        <begin position="137"/>
        <end position="147"/>
    </location>
</feature>
<dbReference type="SMART" id="SM00635">
    <property type="entry name" value="BID_2"/>
    <property type="match status" value="3"/>
</dbReference>
<accession>A0A3G9JT44</accession>
<feature type="domain" description="BIG2" evidence="2">
    <location>
        <begin position="275"/>
        <end position="350"/>
    </location>
</feature>
<dbReference type="Proteomes" id="UP000268059">
    <property type="component" value="Chromosome"/>
</dbReference>
<feature type="compositionally biased region" description="Polar residues" evidence="1">
    <location>
        <begin position="211"/>
        <end position="273"/>
    </location>
</feature>
<proteinExistence type="predicted"/>
<dbReference type="InParanoid" id="A0A3G9JT44"/>
<name>A0A3G9JT44_9FIRM</name>
<dbReference type="KEGG" id="ebm:SG0102_26120"/>
<dbReference type="SUPFAM" id="SSF49373">
    <property type="entry name" value="Invasin/intimin cell-adhesion fragments"/>
    <property type="match status" value="2"/>
</dbReference>
<feature type="compositionally biased region" description="Polar residues" evidence="1">
    <location>
        <begin position="174"/>
        <end position="204"/>
    </location>
</feature>
<evidence type="ECO:0000259" key="2">
    <source>
        <dbReference type="SMART" id="SM00635"/>
    </source>
</evidence>
<dbReference type="RefSeq" id="WP_125120380.1">
    <property type="nucleotide sequence ID" value="NZ_AP019309.1"/>
</dbReference>